<sequence>MNFRKIVSLFIALAFLVLAITGILSYLQAYSRPIASLHTVFGGLFVLGVLFHLSNNLKALMRYSKAKYILPIAGTVAMVFLGAMYGVNPISSLMDYGSKLKAKSVSKVGQNNYLVLEMGHEKEIKLDIDLLRAEHYWHPQMAIWTEDTEGNYLETIFVSKATAKGLFFGGRTKENFKTFDEKQKSRGEYRRVNALPVWAHKRGVSNADGMYAPSSRNPLPDAITGATLDDSFKLYTSVAYSKAFVLRLELNVAFDDNEYYSEYDFPDDATFHNGTGQLGQPSIIFETKIEIKKEKEHYLMKLVGHGHHSGQTGELYTDLSTLTTAKELVERIVVGVEHGTLEHHIVENK</sequence>
<protein>
    <recommendedName>
        <fullName evidence="4">DUF4405 domain-containing protein</fullName>
    </recommendedName>
</protein>
<reference evidence="3" key="1">
    <citation type="submission" date="2016-11" db="EMBL/GenBank/DDBJ databases">
        <authorList>
            <person name="Varghese N."/>
            <person name="Submissions S."/>
        </authorList>
    </citation>
    <scope>NUCLEOTIDE SEQUENCE [LARGE SCALE GENOMIC DNA]</scope>
    <source>
        <strain evidence="3">DSM 22638</strain>
    </source>
</reference>
<keyword evidence="1" id="KW-0812">Transmembrane</keyword>
<organism evidence="2 3">
    <name type="scientific">Flagellimonas flava</name>
    <dbReference type="NCBI Taxonomy" id="570519"/>
    <lineage>
        <taxon>Bacteria</taxon>
        <taxon>Pseudomonadati</taxon>
        <taxon>Bacteroidota</taxon>
        <taxon>Flavobacteriia</taxon>
        <taxon>Flavobacteriales</taxon>
        <taxon>Flavobacteriaceae</taxon>
        <taxon>Flagellimonas</taxon>
    </lineage>
</organism>
<gene>
    <name evidence="2" type="ORF">SAMN04488116_0832</name>
</gene>
<dbReference type="EMBL" id="FQWL01000001">
    <property type="protein sequence ID" value="SHG29924.1"/>
    <property type="molecule type" value="Genomic_DNA"/>
</dbReference>
<name>A0A1M5INI4_9FLAO</name>
<dbReference type="STRING" id="570519.SAMN04488116_0832"/>
<evidence type="ECO:0008006" key="4">
    <source>
        <dbReference type="Google" id="ProtNLM"/>
    </source>
</evidence>
<feature type="transmembrane region" description="Helical" evidence="1">
    <location>
        <begin position="7"/>
        <end position="28"/>
    </location>
</feature>
<evidence type="ECO:0000313" key="2">
    <source>
        <dbReference type="EMBL" id="SHG29924.1"/>
    </source>
</evidence>
<feature type="transmembrane region" description="Helical" evidence="1">
    <location>
        <begin position="66"/>
        <end position="87"/>
    </location>
</feature>
<keyword evidence="3" id="KW-1185">Reference proteome</keyword>
<accession>A0A1M5INI4</accession>
<dbReference type="OrthoDB" id="1027826at2"/>
<dbReference type="Proteomes" id="UP000184532">
    <property type="component" value="Unassembled WGS sequence"/>
</dbReference>
<keyword evidence="1" id="KW-0472">Membrane</keyword>
<dbReference type="RefSeq" id="WP_073176610.1">
    <property type="nucleotide sequence ID" value="NZ_FQWL01000001.1"/>
</dbReference>
<keyword evidence="1" id="KW-1133">Transmembrane helix</keyword>
<evidence type="ECO:0000256" key="1">
    <source>
        <dbReference type="SAM" id="Phobius"/>
    </source>
</evidence>
<feature type="transmembrane region" description="Helical" evidence="1">
    <location>
        <begin position="34"/>
        <end position="54"/>
    </location>
</feature>
<dbReference type="AlphaFoldDB" id="A0A1M5INI4"/>
<proteinExistence type="predicted"/>
<evidence type="ECO:0000313" key="3">
    <source>
        <dbReference type="Proteomes" id="UP000184532"/>
    </source>
</evidence>